<sequence>MGHGPAVKLGKDNAAGYKTKLGIGMFIVYTLVYFGFVVINATKPSLMQEIVFGQTLAVVYGLGLLFFALVLAVIYNQLCTNAEARLNK</sequence>
<gene>
    <name evidence="2" type="ORF">DESUT3_30700</name>
</gene>
<reference evidence="2 3" key="1">
    <citation type="journal article" date="2016" name="C (Basel)">
        <title>Selective Growth of and Electricity Production by Marine Exoelectrogenic Bacteria in Self-Aggregated Hydrogel of Microbially Reduced Graphene Oxide.</title>
        <authorList>
            <person name="Yoshida N."/>
            <person name="Goto Y."/>
            <person name="Miyata Y."/>
        </authorList>
    </citation>
    <scope>NUCLEOTIDE SEQUENCE [LARGE SCALE GENOMIC DNA]</scope>
    <source>
        <strain evidence="2 3">NIT-T3</strain>
    </source>
</reference>
<name>A0ABM8HVL0_9BACT</name>
<feature type="transmembrane region" description="Helical" evidence="1">
    <location>
        <begin position="21"/>
        <end position="39"/>
    </location>
</feature>
<evidence type="ECO:0008006" key="4">
    <source>
        <dbReference type="Google" id="ProtNLM"/>
    </source>
</evidence>
<dbReference type="Proteomes" id="UP001319827">
    <property type="component" value="Chromosome"/>
</dbReference>
<dbReference type="RefSeq" id="WP_221249389.1">
    <property type="nucleotide sequence ID" value="NZ_AP024355.1"/>
</dbReference>
<dbReference type="InterPro" id="IPR007436">
    <property type="entry name" value="DUF485"/>
</dbReference>
<keyword evidence="3" id="KW-1185">Reference proteome</keyword>
<keyword evidence="1" id="KW-0472">Membrane</keyword>
<proteinExistence type="predicted"/>
<protein>
    <recommendedName>
        <fullName evidence="4">DUF485 domain-containing protein</fullName>
    </recommendedName>
</protein>
<organism evidence="2 3">
    <name type="scientific">Desulfuromonas versatilis</name>
    <dbReference type="NCBI Taxonomy" id="2802975"/>
    <lineage>
        <taxon>Bacteria</taxon>
        <taxon>Pseudomonadati</taxon>
        <taxon>Thermodesulfobacteriota</taxon>
        <taxon>Desulfuromonadia</taxon>
        <taxon>Desulfuromonadales</taxon>
        <taxon>Desulfuromonadaceae</taxon>
        <taxon>Desulfuromonas</taxon>
    </lineage>
</organism>
<dbReference type="Pfam" id="PF04341">
    <property type="entry name" value="DUF485"/>
    <property type="match status" value="1"/>
</dbReference>
<accession>A0ABM8HVL0</accession>
<feature type="transmembrane region" description="Helical" evidence="1">
    <location>
        <begin position="51"/>
        <end position="75"/>
    </location>
</feature>
<dbReference type="EMBL" id="AP024355">
    <property type="protein sequence ID" value="BCR06001.1"/>
    <property type="molecule type" value="Genomic_DNA"/>
</dbReference>
<keyword evidence="1" id="KW-1133">Transmembrane helix</keyword>
<keyword evidence="1" id="KW-0812">Transmembrane</keyword>
<evidence type="ECO:0000313" key="2">
    <source>
        <dbReference type="EMBL" id="BCR06001.1"/>
    </source>
</evidence>
<evidence type="ECO:0000313" key="3">
    <source>
        <dbReference type="Proteomes" id="UP001319827"/>
    </source>
</evidence>
<reference evidence="2 3" key="2">
    <citation type="journal article" date="2021" name="Int. J. Syst. Evol. Microbiol.">
        <title>Isolation and Polyphasic Characterization of Desulfuromonas versatilis sp. Nov., an Electrogenic Bacteria Capable of Versatile Metabolism Isolated from a Graphene Oxide-Reducing Enrichment Culture.</title>
        <authorList>
            <person name="Xie L."/>
            <person name="Yoshida N."/>
            <person name="Ishii S."/>
            <person name="Meng L."/>
        </authorList>
    </citation>
    <scope>NUCLEOTIDE SEQUENCE [LARGE SCALE GENOMIC DNA]</scope>
    <source>
        <strain evidence="2 3">NIT-T3</strain>
    </source>
</reference>
<evidence type="ECO:0000256" key="1">
    <source>
        <dbReference type="SAM" id="Phobius"/>
    </source>
</evidence>